<gene>
    <name evidence="2" type="ORF">GTPT_3313</name>
</gene>
<dbReference type="Proteomes" id="UP000028602">
    <property type="component" value="Unassembled WGS sequence"/>
</dbReference>
<keyword evidence="1" id="KW-0812">Transmembrane</keyword>
<reference evidence="2 3" key="1">
    <citation type="submission" date="2014-05" db="EMBL/GenBank/DDBJ databases">
        <title>ATOL: Assembling a taxonomically balanced genome-scale reconstruction of the evolutionary history of the Enterobacteriaceae.</title>
        <authorList>
            <person name="Plunkett G.III."/>
            <person name="Neeno-Eckwall E.C."/>
            <person name="Glasner J.D."/>
            <person name="Perna N.T."/>
        </authorList>
    </citation>
    <scope>NUCLEOTIDE SEQUENCE [LARGE SCALE GENOMIC DNA]</scope>
    <source>
        <strain evidence="2 3">ATCC 33301</strain>
    </source>
</reference>
<feature type="transmembrane region" description="Helical" evidence="1">
    <location>
        <begin position="173"/>
        <end position="193"/>
    </location>
</feature>
<keyword evidence="3" id="KW-1185">Reference proteome</keyword>
<protein>
    <recommendedName>
        <fullName evidence="4">Acyltransferase</fullName>
    </recommendedName>
</protein>
<organism evidence="2 3">
    <name type="scientific">Tatumella ptyseos ATCC 33301</name>
    <dbReference type="NCBI Taxonomy" id="1005995"/>
    <lineage>
        <taxon>Bacteria</taxon>
        <taxon>Pseudomonadati</taxon>
        <taxon>Pseudomonadota</taxon>
        <taxon>Gammaproteobacteria</taxon>
        <taxon>Enterobacterales</taxon>
        <taxon>Erwiniaceae</taxon>
        <taxon>Tatumella</taxon>
    </lineage>
</organism>
<feature type="transmembrane region" description="Helical" evidence="1">
    <location>
        <begin position="74"/>
        <end position="92"/>
    </location>
</feature>
<comment type="caution">
    <text evidence="2">The sequence shown here is derived from an EMBL/GenBank/DDBJ whole genome shotgun (WGS) entry which is preliminary data.</text>
</comment>
<dbReference type="EMBL" id="JMPR01000054">
    <property type="protein sequence ID" value="KFD17039.1"/>
    <property type="molecule type" value="Genomic_DNA"/>
</dbReference>
<proteinExistence type="predicted"/>
<dbReference type="PROSITE" id="PS51257">
    <property type="entry name" value="PROKAR_LIPOPROTEIN"/>
    <property type="match status" value="1"/>
</dbReference>
<sequence length="212" mass="24739">MLPRYRYGVLVIILIACIMLLPRGNILSLQQKDPRFYWQYLCMISDTINMDFLAGIITAMLYQKMSVRAGIQHWLMMLASVIYFIAAVGWLYKPFGELGNNHTSVMTLPCLLVFLSGLKLSKVRRINYSGCLLFIGEISYSLYLLHMAVIFTVIELFTWFFGNDYFEVFSHRFNLLCISFGITLLLSCGYYSLIEVRFSRWLRINFFKFIGL</sequence>
<feature type="transmembrane region" description="Helical" evidence="1">
    <location>
        <begin position="38"/>
        <end position="62"/>
    </location>
</feature>
<accession>A0A085J993</accession>
<keyword evidence="1" id="KW-0472">Membrane</keyword>
<evidence type="ECO:0000313" key="3">
    <source>
        <dbReference type="Proteomes" id="UP000028602"/>
    </source>
</evidence>
<feature type="transmembrane region" description="Helical" evidence="1">
    <location>
        <begin position="142"/>
        <end position="161"/>
    </location>
</feature>
<feature type="transmembrane region" description="Helical" evidence="1">
    <location>
        <begin position="7"/>
        <end position="26"/>
    </location>
</feature>
<keyword evidence="1" id="KW-1133">Transmembrane helix</keyword>
<evidence type="ECO:0008006" key="4">
    <source>
        <dbReference type="Google" id="ProtNLM"/>
    </source>
</evidence>
<feature type="transmembrane region" description="Helical" evidence="1">
    <location>
        <begin position="104"/>
        <end position="121"/>
    </location>
</feature>
<evidence type="ECO:0000256" key="1">
    <source>
        <dbReference type="SAM" id="Phobius"/>
    </source>
</evidence>
<name>A0A085J993_9GAMM</name>
<dbReference type="AlphaFoldDB" id="A0A085J993"/>
<evidence type="ECO:0000313" key="2">
    <source>
        <dbReference type="EMBL" id="KFD17039.1"/>
    </source>
</evidence>